<feature type="domain" description="RNA 2-O ribose methyltransferase substrate binding" evidence="4">
    <location>
        <begin position="34"/>
        <end position="108"/>
    </location>
</feature>
<dbReference type="InterPro" id="IPR051259">
    <property type="entry name" value="rRNA_Methyltransferase"/>
</dbReference>
<dbReference type="Pfam" id="PF00588">
    <property type="entry name" value="SpoU_methylase"/>
    <property type="match status" value="1"/>
</dbReference>
<dbReference type="Pfam" id="PF22435">
    <property type="entry name" value="MRM3-like_sub_bind"/>
    <property type="match status" value="1"/>
</dbReference>
<proteinExistence type="inferred from homology"/>
<protein>
    <submittedName>
        <fullName evidence="5">RNA methyltransferase</fullName>
    </submittedName>
</protein>
<dbReference type="GO" id="GO:0032259">
    <property type="term" value="P:methylation"/>
    <property type="evidence" value="ECO:0007669"/>
    <property type="project" value="UniProtKB-KW"/>
</dbReference>
<dbReference type="KEGG" id="wna:KA717_14260"/>
<keyword evidence="2 5" id="KW-0489">Methyltransferase</keyword>
<comment type="similarity">
    <text evidence="1">Belongs to the class IV-like SAM-binding methyltransferase superfamily. RNA methyltransferase TrmH family.</text>
</comment>
<name>A0A977L1F3_9CYAN</name>
<accession>A0A977L1F3</accession>
<gene>
    <name evidence="5" type="ORF">KA717_14260</name>
</gene>
<sequence length="283" mass="31269">MSRPTLITSLQNPLVKEIRKLHQTKGRREQNRLLIEGTHLIETAYQANCSFTIFIYTNDWQAKNSLLWQQVSQCSEHCVQVSPEVLSTLATTVNPDGAIATLNRSQFLPCSLLSPSSPSPRLTPSPPTLGLILERLQDPGNLGTIMRTAVATGVEALWVSEDTVELDHPKVLRASAGSWFNLPKTTCPDLPQLLTHLQQQGLQVIATLPTAQQCYWDLDFSRPSVLVLGNEGNGLSAKLTALADQRVLIPQRQTVESLNVAIAASVLLYEVQRQRWQNSQGSD</sequence>
<evidence type="ECO:0000256" key="2">
    <source>
        <dbReference type="ARBA" id="ARBA00022603"/>
    </source>
</evidence>
<dbReference type="InterPro" id="IPR029026">
    <property type="entry name" value="tRNA_m1G_MTases_N"/>
</dbReference>
<evidence type="ECO:0000313" key="5">
    <source>
        <dbReference type="EMBL" id="UXE63652.1"/>
    </source>
</evidence>
<dbReference type="InterPro" id="IPR001537">
    <property type="entry name" value="SpoU_MeTrfase"/>
</dbReference>
<evidence type="ECO:0000256" key="3">
    <source>
        <dbReference type="ARBA" id="ARBA00022679"/>
    </source>
</evidence>
<keyword evidence="3" id="KW-0808">Transferase</keyword>
<dbReference type="SUPFAM" id="SSF75217">
    <property type="entry name" value="alpha/beta knot"/>
    <property type="match status" value="1"/>
</dbReference>
<evidence type="ECO:0000256" key="1">
    <source>
        <dbReference type="ARBA" id="ARBA00007228"/>
    </source>
</evidence>
<dbReference type="GO" id="GO:0003723">
    <property type="term" value="F:RNA binding"/>
    <property type="evidence" value="ECO:0007669"/>
    <property type="project" value="InterPro"/>
</dbReference>
<dbReference type="GO" id="GO:0006396">
    <property type="term" value="P:RNA processing"/>
    <property type="evidence" value="ECO:0007669"/>
    <property type="project" value="InterPro"/>
</dbReference>
<dbReference type="InterPro" id="IPR053888">
    <property type="entry name" value="MRM3-like_sub_bind"/>
</dbReference>
<dbReference type="CDD" id="cd18095">
    <property type="entry name" value="SpoU-like_rRNA-MTase"/>
    <property type="match status" value="1"/>
</dbReference>
<dbReference type="Proteomes" id="UP001065613">
    <property type="component" value="Chromosome"/>
</dbReference>
<dbReference type="InterPro" id="IPR013123">
    <property type="entry name" value="SpoU_subst-bd"/>
</dbReference>
<dbReference type="AlphaFoldDB" id="A0A977L1F3"/>
<dbReference type="GO" id="GO:0005737">
    <property type="term" value="C:cytoplasm"/>
    <property type="evidence" value="ECO:0007669"/>
    <property type="project" value="UniProtKB-ARBA"/>
</dbReference>
<reference evidence="5" key="1">
    <citation type="submission" date="2021-04" db="EMBL/GenBank/DDBJ databases">
        <title>Genome sequence of Woronichinia naegeliana from Washington state freshwater lake bloom.</title>
        <authorList>
            <person name="Dreher T.W."/>
        </authorList>
    </citation>
    <scope>NUCLEOTIDE SEQUENCE</scope>
    <source>
        <strain evidence="5">WA131</strain>
    </source>
</reference>
<dbReference type="Gene3D" id="3.40.1280.10">
    <property type="match status" value="1"/>
</dbReference>
<dbReference type="PANTHER" id="PTHR43191:SF2">
    <property type="entry name" value="RRNA METHYLTRANSFERASE 3, MITOCHONDRIAL"/>
    <property type="match status" value="1"/>
</dbReference>
<dbReference type="Gene3D" id="3.30.1330.30">
    <property type="match status" value="1"/>
</dbReference>
<dbReference type="InterPro" id="IPR029028">
    <property type="entry name" value="Alpha/beta_knot_MTases"/>
</dbReference>
<dbReference type="EMBL" id="CP073041">
    <property type="protein sequence ID" value="UXE63652.1"/>
    <property type="molecule type" value="Genomic_DNA"/>
</dbReference>
<dbReference type="SUPFAM" id="SSF55315">
    <property type="entry name" value="L30e-like"/>
    <property type="match status" value="1"/>
</dbReference>
<dbReference type="GO" id="GO:0008173">
    <property type="term" value="F:RNA methyltransferase activity"/>
    <property type="evidence" value="ECO:0007669"/>
    <property type="project" value="InterPro"/>
</dbReference>
<evidence type="ECO:0000259" key="4">
    <source>
        <dbReference type="SMART" id="SM00967"/>
    </source>
</evidence>
<organism evidence="5">
    <name type="scientific">Woronichinia naegeliana WA131</name>
    <dbReference type="NCBI Taxonomy" id="2824559"/>
    <lineage>
        <taxon>Bacteria</taxon>
        <taxon>Bacillati</taxon>
        <taxon>Cyanobacteriota</taxon>
        <taxon>Cyanophyceae</taxon>
        <taxon>Synechococcales</taxon>
        <taxon>Coelosphaeriaceae</taxon>
        <taxon>Woronichinia</taxon>
    </lineage>
</organism>
<dbReference type="InterPro" id="IPR029064">
    <property type="entry name" value="Ribosomal_eL30-like_sf"/>
</dbReference>
<dbReference type="PANTHER" id="PTHR43191">
    <property type="entry name" value="RRNA METHYLTRANSFERASE 3"/>
    <property type="match status" value="1"/>
</dbReference>
<dbReference type="SMART" id="SM00967">
    <property type="entry name" value="SpoU_sub_bind"/>
    <property type="match status" value="1"/>
</dbReference>